<dbReference type="PANTHER" id="PTHR33420">
    <property type="entry name" value="FIMBRIAL SUBUNIT ELFA-RELATED"/>
    <property type="match status" value="1"/>
</dbReference>
<dbReference type="InterPro" id="IPR036937">
    <property type="entry name" value="Adhesion_dom_fimbrial_sf"/>
</dbReference>
<dbReference type="SUPFAM" id="SSF49401">
    <property type="entry name" value="Bacterial adhesins"/>
    <property type="match status" value="1"/>
</dbReference>
<dbReference type="Gene3D" id="2.60.40.1090">
    <property type="entry name" value="Fimbrial-type adhesion domain"/>
    <property type="match status" value="1"/>
</dbReference>
<dbReference type="OrthoDB" id="7031417at2"/>
<dbReference type="Gene3D" id="2.60.40.3310">
    <property type="match status" value="1"/>
</dbReference>
<evidence type="ECO:0000259" key="2">
    <source>
        <dbReference type="Pfam" id="PF00419"/>
    </source>
</evidence>
<dbReference type="InterPro" id="IPR050263">
    <property type="entry name" value="Bact_Fimbrial_Adh_Pro"/>
</dbReference>
<name>A0A071MJI4_9BURK</name>
<organism evidence="4">
    <name type="scientific">Burkholderia cenocepacia</name>
    <dbReference type="NCBI Taxonomy" id="95486"/>
    <lineage>
        <taxon>Bacteria</taxon>
        <taxon>Pseudomonadati</taxon>
        <taxon>Pseudomonadota</taxon>
        <taxon>Betaproteobacteria</taxon>
        <taxon>Burkholderiales</taxon>
        <taxon>Burkholderiaceae</taxon>
        <taxon>Burkholderia</taxon>
        <taxon>Burkholderia cepacia complex</taxon>
    </lineage>
</organism>
<dbReference type="InterPro" id="IPR054160">
    <property type="entry name" value="MrkD_recept-bd"/>
</dbReference>
<dbReference type="InterPro" id="IPR000259">
    <property type="entry name" value="Adhesion_dom_fimbrial"/>
</dbReference>
<keyword evidence="1" id="KW-0732">Signal</keyword>
<accession>A0A071MJI4</accession>
<reference evidence="4" key="1">
    <citation type="submission" date="2014-04" db="EMBL/GenBank/DDBJ databases">
        <title>In planta biocontrol of soil-borne Fusarium wilt of banana through a plant endophytic bacterium, Burkholderia cenocepacia 869T2.</title>
        <authorList>
            <person name="Ho Y.-N."/>
            <person name="Chiang H.-M."/>
            <person name="Chao C.-P."/>
            <person name="Su C.-C."/>
            <person name="Hsu H.-F."/>
            <person name="Guo C.-T."/>
            <person name="Hsieh J.-L."/>
            <person name="Huang C.-C."/>
        </authorList>
    </citation>
    <scope>NUCLEOTIDE SEQUENCE [LARGE SCALE GENOMIC DNA]</scope>
    <source>
        <strain evidence="4">869T2</strain>
    </source>
</reference>
<protein>
    <submittedName>
        <fullName evidence="4">Uncharacterized protein</fullName>
    </submittedName>
</protein>
<gene>
    <name evidence="4" type="ORF">DT99_02895</name>
</gene>
<evidence type="ECO:0000259" key="3">
    <source>
        <dbReference type="Pfam" id="PF22003"/>
    </source>
</evidence>
<dbReference type="InterPro" id="IPR008966">
    <property type="entry name" value="Adhesion_dom_sf"/>
</dbReference>
<evidence type="ECO:0000313" key="4">
    <source>
        <dbReference type="EMBL" id="KEA61077.1"/>
    </source>
</evidence>
<comment type="caution">
    <text evidence="4">The sequence shown here is derived from an EMBL/GenBank/DDBJ whole genome shotgun (WGS) entry which is preliminary data.</text>
</comment>
<dbReference type="GO" id="GO:0009289">
    <property type="term" value="C:pilus"/>
    <property type="evidence" value="ECO:0007669"/>
    <property type="project" value="InterPro"/>
</dbReference>
<feature type="domain" description="Fimbrial-type adhesion" evidence="2">
    <location>
        <begin position="221"/>
        <end position="359"/>
    </location>
</feature>
<feature type="domain" description="MrkD-like receptor binding" evidence="3">
    <location>
        <begin position="77"/>
        <end position="184"/>
    </location>
</feature>
<dbReference type="AlphaFoldDB" id="A0A071MJI4"/>
<dbReference type="GO" id="GO:0043709">
    <property type="term" value="P:cell adhesion involved in single-species biofilm formation"/>
    <property type="evidence" value="ECO:0007669"/>
    <property type="project" value="TreeGrafter"/>
</dbReference>
<dbReference type="Pfam" id="PF00419">
    <property type="entry name" value="Fimbrial"/>
    <property type="match status" value="1"/>
</dbReference>
<evidence type="ECO:0000256" key="1">
    <source>
        <dbReference type="ARBA" id="ARBA00022729"/>
    </source>
</evidence>
<dbReference type="EMBL" id="JJOA01000002">
    <property type="protein sequence ID" value="KEA61077.1"/>
    <property type="molecule type" value="Genomic_DNA"/>
</dbReference>
<proteinExistence type="predicted"/>
<sequence>MLSLTDHRMTHITRLHVMEFIERDGMSEKKLRWMRAAMVASSLIWAGAAFGECRYSGSWRLNTFDVTLPATMNIAAAPVGGVLARSEIEYMALDASKTVACWSPDRIDFTITVQDGQLVPGYNSVYKTNVDGIGVRFVFVGTREYVPPWSAIGGNPNYPTSYYIAPYKVRMELVRTATNVASGGSVSLAFNAAFGAAGMTQLYINGRGTTRVINNIYFGGCKTTTPITNIRMGKEPIERIKGGRAAEHPFSLEVACGTNKPGNPLPVKVYFEGDNAAAGLLRLSERGTPGVAAGVGIALTSDRGVKLPFNQGDALTMDWNRSSPDGEVYRFTGKAKYAPTTGAITAGRGNATLNFVIQYN</sequence>
<dbReference type="PANTHER" id="PTHR33420:SF3">
    <property type="entry name" value="FIMBRIAL SUBUNIT ELFA"/>
    <property type="match status" value="1"/>
</dbReference>
<dbReference type="Pfam" id="PF22003">
    <property type="entry name" value="MrkDrd"/>
    <property type="match status" value="1"/>
</dbReference>